<keyword evidence="2" id="KW-0812">Transmembrane</keyword>
<keyword evidence="3" id="KW-0067">ATP-binding</keyword>
<keyword evidence="2" id="KW-0472">Membrane</keyword>
<keyword evidence="3" id="KW-0547">Nucleotide-binding</keyword>
<feature type="transmembrane region" description="Helical" evidence="2">
    <location>
        <begin position="75"/>
        <end position="98"/>
    </location>
</feature>
<evidence type="ECO:0000256" key="1">
    <source>
        <dbReference type="SAM" id="MobiDB-lite"/>
    </source>
</evidence>
<protein>
    <submittedName>
        <fullName evidence="3">ATP-binding protein</fullName>
    </submittedName>
</protein>
<dbReference type="EMBL" id="JBFASG010000030">
    <property type="protein sequence ID" value="MEV4926152.1"/>
    <property type="molecule type" value="Genomic_DNA"/>
</dbReference>
<organism evidence="3 4">
    <name type="scientific">Streptomyces roseoverticillatus</name>
    <dbReference type="NCBI Taxonomy" id="66429"/>
    <lineage>
        <taxon>Bacteria</taxon>
        <taxon>Bacillati</taxon>
        <taxon>Actinomycetota</taxon>
        <taxon>Actinomycetes</taxon>
        <taxon>Kitasatosporales</taxon>
        <taxon>Streptomycetaceae</taxon>
        <taxon>Streptomyces</taxon>
    </lineage>
</organism>
<gene>
    <name evidence="3" type="ORF">AB0L03_25565</name>
</gene>
<dbReference type="Proteomes" id="UP001552479">
    <property type="component" value="Unassembled WGS sequence"/>
</dbReference>
<sequence length="1023" mass="115827">MVYGFLAPFLSLSLATVVFFCLTYSSVRRAIIRAARKDPRGMVPTAGPAIRDVVGREELCLVIARALRDKRTRRPYLLVGGVGAGKTSVLVQLTRMLAEKGAVPVPIRMRDIDMEASRLDFREVAMKRFGEMADRDVLSDRHSERVWRQLCMDDKAVVLADGLEETFADDEDQNQRDENQKQRDVRIRQAIERAGEQKLPLVIASRPHAPLEHTKAAVVDLEPLSEEAAREYLKEDHDCDRLDRVVEAAGAAESPLYLQIARELREHPRREPLTSTERWARLNASVGDRTESQRRLLDEWREALITGRIQGEVALAKGERTAVVELISALAGIGLLRDQLEVRIDDLRKQPEILARFLRRIDDGCGEEPDKQRQRELLALCATQGEQLGLIETRGEKVRFQHSILQAYLGSGYLDVKERALLAGALGKPVGPGRELLIGLGLNSRSEKPGSREFVGGLREDIKKLLKAAGHRKDVKALDMYAVALDIDRAAGAEDHRDIAERLRKQWASITAGDRRTIEEAKERLVHRFGEVLRAVACPAYEQFFTIATIEHSYQIRLAIAQEIGAGGDKAFDALRSMFPLPRKDEPGLDDPWSQYEKEVRDQSDAEHWTRENLVRRTGLPRDAYEKQAKKAAEEGGRRRLEIWRKFVMRAWLVPMMVGSVSSKHREQAKERLHLWLRHLEPVHSRPHGADLPISLETALAQGFQSAANRRPLHPQANDEAREFLVAQAEIMLAHARYWYSQMTLIQALCLWELPDRTGRAPDSESGSSQPVRKTDPTKAVRRWLALAGSKQDPRALHSGDRTRKGDRVHPFVAGAASLAVFALESGHPERFVWIDEIGTMNKIGSSPADPGVRRRHRLWIPPSVGWSTLHPRAQQLLADVFLLRNLTERDTQQPAELDACLERADRTDLPPCLVKQRCALRPGRTVGMAGDATPGSACRAESACRDCPFELCPYPAMGVQPRAEVREVFCRQQQALLRRYRWRSYFNPLSWTRKRAPWHGMTARELHRFWEAMAKRSRTPSD</sequence>
<name>A0ABV3J419_9ACTN</name>
<feature type="region of interest" description="Disordered" evidence="1">
    <location>
        <begin position="759"/>
        <end position="778"/>
    </location>
</feature>
<proteinExistence type="predicted"/>
<dbReference type="Gene3D" id="3.40.50.300">
    <property type="entry name" value="P-loop containing nucleotide triphosphate hydrolases"/>
    <property type="match status" value="1"/>
</dbReference>
<dbReference type="SUPFAM" id="SSF52540">
    <property type="entry name" value="P-loop containing nucleoside triphosphate hydrolases"/>
    <property type="match status" value="1"/>
</dbReference>
<evidence type="ECO:0000313" key="4">
    <source>
        <dbReference type="Proteomes" id="UP001552479"/>
    </source>
</evidence>
<dbReference type="InterPro" id="IPR027417">
    <property type="entry name" value="P-loop_NTPase"/>
</dbReference>
<evidence type="ECO:0000313" key="3">
    <source>
        <dbReference type="EMBL" id="MEV4926152.1"/>
    </source>
</evidence>
<feature type="transmembrane region" description="Helical" evidence="2">
    <location>
        <begin position="6"/>
        <end position="27"/>
    </location>
</feature>
<reference evidence="3 4" key="1">
    <citation type="submission" date="2024-06" db="EMBL/GenBank/DDBJ databases">
        <title>The Natural Products Discovery Center: Release of the First 8490 Sequenced Strains for Exploring Actinobacteria Biosynthetic Diversity.</title>
        <authorList>
            <person name="Kalkreuter E."/>
            <person name="Kautsar S.A."/>
            <person name="Yang D."/>
            <person name="Bader C.D."/>
            <person name="Teijaro C.N."/>
            <person name="Fluegel L."/>
            <person name="Davis C.M."/>
            <person name="Simpson J.R."/>
            <person name="Lauterbach L."/>
            <person name="Steele A.D."/>
            <person name="Gui C."/>
            <person name="Meng S."/>
            <person name="Li G."/>
            <person name="Viehrig K."/>
            <person name="Ye F."/>
            <person name="Su P."/>
            <person name="Kiefer A.F."/>
            <person name="Nichols A."/>
            <person name="Cepeda A.J."/>
            <person name="Yan W."/>
            <person name="Fan B."/>
            <person name="Jiang Y."/>
            <person name="Adhikari A."/>
            <person name="Zheng C.-J."/>
            <person name="Schuster L."/>
            <person name="Cowan T.M."/>
            <person name="Smanski M.J."/>
            <person name="Chevrette M.G."/>
            <person name="De Carvalho L.P.S."/>
            <person name="Shen B."/>
        </authorList>
    </citation>
    <scope>NUCLEOTIDE SEQUENCE [LARGE SCALE GENOMIC DNA]</scope>
    <source>
        <strain evidence="3 4">NPDC053791</strain>
    </source>
</reference>
<comment type="caution">
    <text evidence="3">The sequence shown here is derived from an EMBL/GenBank/DDBJ whole genome shotgun (WGS) entry which is preliminary data.</text>
</comment>
<dbReference type="RefSeq" id="WP_366089634.1">
    <property type="nucleotide sequence ID" value="NZ_JBFASG010000030.1"/>
</dbReference>
<accession>A0ABV3J419</accession>
<keyword evidence="4" id="KW-1185">Reference proteome</keyword>
<keyword evidence="2" id="KW-1133">Transmembrane helix</keyword>
<evidence type="ECO:0000256" key="2">
    <source>
        <dbReference type="SAM" id="Phobius"/>
    </source>
</evidence>
<dbReference type="GO" id="GO:0005524">
    <property type="term" value="F:ATP binding"/>
    <property type="evidence" value="ECO:0007669"/>
    <property type="project" value="UniProtKB-KW"/>
</dbReference>